<feature type="transmembrane region" description="Helical" evidence="6">
    <location>
        <begin position="312"/>
        <end position="337"/>
    </location>
</feature>
<feature type="transmembrane region" description="Helical" evidence="6">
    <location>
        <begin position="101"/>
        <end position="123"/>
    </location>
</feature>
<dbReference type="Gene3D" id="1.20.1250.20">
    <property type="entry name" value="MFS general substrate transporter like domains"/>
    <property type="match status" value="2"/>
</dbReference>
<dbReference type="Pfam" id="PF07690">
    <property type="entry name" value="MFS_1"/>
    <property type="match status" value="1"/>
</dbReference>
<keyword evidence="5 6" id="KW-0472">Membrane</keyword>
<dbReference type="InterPro" id="IPR004752">
    <property type="entry name" value="AmpG_permease/AT-1"/>
</dbReference>
<dbReference type="PANTHER" id="PTHR12778">
    <property type="entry name" value="SOLUTE CARRIER FAMILY 33 ACETYL-COA TRANSPORTER -RELATED"/>
    <property type="match status" value="1"/>
</dbReference>
<accession>A0A520M4T8</accession>
<organism evidence="8 9">
    <name type="scientific">SAR86 cluster bacterium</name>
    <dbReference type="NCBI Taxonomy" id="2030880"/>
    <lineage>
        <taxon>Bacteria</taxon>
        <taxon>Pseudomonadati</taxon>
        <taxon>Pseudomonadota</taxon>
        <taxon>Gammaproteobacteria</taxon>
        <taxon>SAR86 cluster</taxon>
    </lineage>
</organism>
<feature type="transmembrane region" description="Helical" evidence="6">
    <location>
        <begin position="384"/>
        <end position="405"/>
    </location>
</feature>
<dbReference type="AlphaFoldDB" id="A0A520M4T8"/>
<comment type="caution">
    <text evidence="8">The sequence shown here is derived from an EMBL/GenBank/DDBJ whole genome shotgun (WGS) entry which is preliminary data.</text>
</comment>
<gene>
    <name evidence="8" type="ORF">EVB00_03240</name>
</gene>
<evidence type="ECO:0000313" key="9">
    <source>
        <dbReference type="Proteomes" id="UP000318359"/>
    </source>
</evidence>
<protein>
    <submittedName>
        <fullName evidence="8">MFS transporter</fullName>
    </submittedName>
</protein>
<keyword evidence="4 6" id="KW-1133">Transmembrane helix</keyword>
<evidence type="ECO:0000256" key="3">
    <source>
        <dbReference type="ARBA" id="ARBA00022692"/>
    </source>
</evidence>
<dbReference type="Proteomes" id="UP000318359">
    <property type="component" value="Unassembled WGS sequence"/>
</dbReference>
<feature type="transmembrane region" description="Helical" evidence="6">
    <location>
        <begin position="215"/>
        <end position="233"/>
    </location>
</feature>
<name>A0A520M4T8_9GAMM</name>
<dbReference type="InterPro" id="IPR036259">
    <property type="entry name" value="MFS_trans_sf"/>
</dbReference>
<feature type="transmembrane region" description="Helical" evidence="6">
    <location>
        <begin position="255"/>
        <end position="275"/>
    </location>
</feature>
<dbReference type="InterPro" id="IPR020846">
    <property type="entry name" value="MFS_dom"/>
</dbReference>
<reference evidence="8 9" key="1">
    <citation type="submission" date="2019-02" db="EMBL/GenBank/DDBJ databases">
        <title>Prokaryotic population dynamics and viral predation in marine succession experiment using metagenomics: the confinement effect.</title>
        <authorList>
            <person name="Haro-Moreno J.M."/>
            <person name="Rodriguez-Valera F."/>
            <person name="Lopez-Perez M."/>
        </authorList>
    </citation>
    <scope>NUCLEOTIDE SEQUENCE [LARGE SCALE GENOMIC DNA]</scope>
    <source>
        <strain evidence="8">MED-G167</strain>
    </source>
</reference>
<evidence type="ECO:0000313" key="8">
    <source>
        <dbReference type="EMBL" id="RZO16235.1"/>
    </source>
</evidence>
<dbReference type="PROSITE" id="PS50850">
    <property type="entry name" value="MFS"/>
    <property type="match status" value="1"/>
</dbReference>
<evidence type="ECO:0000256" key="2">
    <source>
        <dbReference type="ARBA" id="ARBA00022448"/>
    </source>
</evidence>
<feature type="transmembrane region" description="Helical" evidence="6">
    <location>
        <begin position="144"/>
        <end position="162"/>
    </location>
</feature>
<dbReference type="SUPFAM" id="SSF103473">
    <property type="entry name" value="MFS general substrate transporter"/>
    <property type="match status" value="1"/>
</dbReference>
<evidence type="ECO:0000256" key="5">
    <source>
        <dbReference type="ARBA" id="ARBA00023136"/>
    </source>
</evidence>
<feature type="transmembrane region" description="Helical" evidence="6">
    <location>
        <begin position="287"/>
        <end position="306"/>
    </location>
</feature>
<keyword evidence="3 6" id="KW-0812">Transmembrane</keyword>
<evidence type="ECO:0000256" key="1">
    <source>
        <dbReference type="ARBA" id="ARBA00004141"/>
    </source>
</evidence>
<sequence>MNSKLLSICLLGFTSGLPYMLVFVTLGTWLAVINIDIATIGFFAWLVLTYSLKFLWAPLVDNFSIPILRRYGNRKSWIALMQILIIILLFLLSITDPLNNLGLFACCAFFIAFFGSIQDIAIDAFRIELAEIEEQGNLAASYQFGYRMAILVASSGALILASRTSWTFVYQLMSIFMVLGFIGLSLVSENMNTSLKKLTLSDSLWKPLKDFGSRFGLYASALLLGIISTYRLTDIMTGQIINPFYIEMGFSLDEIGFVVKTVALAASIFGFFIGGKLIKLLGVNKSLIIGGFLVMITNLFFAYIAISDKSLSLLSMVVALDSLAAGIVGTVNITFLTSLVSKEYTAVQYALFTSFMMLPGKILAGFSGVLITNLGLIYGDNYGWMTFFIITSSLTIPSIFLIFFYKNKYA</sequence>
<feature type="transmembrane region" description="Helical" evidence="6">
    <location>
        <begin position="168"/>
        <end position="187"/>
    </location>
</feature>
<dbReference type="PANTHER" id="PTHR12778:SF10">
    <property type="entry name" value="MAJOR FACILITATOR SUPERFAMILY DOMAIN-CONTAINING PROTEIN 3"/>
    <property type="match status" value="1"/>
</dbReference>
<feature type="domain" description="Major facilitator superfamily (MFS) profile" evidence="7">
    <location>
        <begin position="4"/>
        <end position="409"/>
    </location>
</feature>
<dbReference type="GO" id="GO:0022857">
    <property type="term" value="F:transmembrane transporter activity"/>
    <property type="evidence" value="ECO:0007669"/>
    <property type="project" value="InterPro"/>
</dbReference>
<evidence type="ECO:0000256" key="6">
    <source>
        <dbReference type="SAM" id="Phobius"/>
    </source>
</evidence>
<dbReference type="GO" id="GO:0016020">
    <property type="term" value="C:membrane"/>
    <property type="evidence" value="ECO:0007669"/>
    <property type="project" value="UniProtKB-SubCell"/>
</dbReference>
<comment type="subcellular location">
    <subcellularLocation>
        <location evidence="1">Membrane</location>
        <topology evidence="1">Multi-pass membrane protein</topology>
    </subcellularLocation>
</comment>
<evidence type="ECO:0000259" key="7">
    <source>
        <dbReference type="PROSITE" id="PS50850"/>
    </source>
</evidence>
<keyword evidence="2" id="KW-0813">Transport</keyword>
<proteinExistence type="predicted"/>
<feature type="transmembrane region" description="Helical" evidence="6">
    <location>
        <begin position="77"/>
        <end position="95"/>
    </location>
</feature>
<dbReference type="EMBL" id="SHBM01000053">
    <property type="protein sequence ID" value="RZO16235.1"/>
    <property type="molecule type" value="Genomic_DNA"/>
</dbReference>
<dbReference type="NCBIfam" id="TIGR00901">
    <property type="entry name" value="2A0125"/>
    <property type="match status" value="1"/>
</dbReference>
<feature type="transmembrane region" description="Helical" evidence="6">
    <location>
        <begin position="349"/>
        <end position="378"/>
    </location>
</feature>
<feature type="transmembrane region" description="Helical" evidence="6">
    <location>
        <begin position="28"/>
        <end position="56"/>
    </location>
</feature>
<dbReference type="InterPro" id="IPR011701">
    <property type="entry name" value="MFS"/>
</dbReference>
<evidence type="ECO:0000256" key="4">
    <source>
        <dbReference type="ARBA" id="ARBA00022989"/>
    </source>
</evidence>